<feature type="compositionally biased region" description="Low complexity" evidence="1">
    <location>
        <begin position="471"/>
        <end position="486"/>
    </location>
</feature>
<dbReference type="EMBL" id="BPUB01000001">
    <property type="protein sequence ID" value="GJG58649.1"/>
    <property type="molecule type" value="Genomic_DNA"/>
</dbReference>
<dbReference type="GeneID" id="72467318"/>
<dbReference type="AlphaFoldDB" id="A0A9R1C9S8"/>
<proteinExistence type="predicted"/>
<feature type="region of interest" description="Disordered" evidence="1">
    <location>
        <begin position="467"/>
        <end position="486"/>
    </location>
</feature>
<reference evidence="2" key="1">
    <citation type="journal article" date="2022" name="Int. J. Syst. Evol. Microbiol.">
        <title>Prevotella lacticifex sp. nov., isolated from the rumen of cows.</title>
        <authorList>
            <person name="Shinkai T."/>
            <person name="Ikeyama N."/>
            <person name="Kumagai M."/>
            <person name="Ohmori H."/>
            <person name="Sakamoto M."/>
            <person name="Ohkuma M."/>
            <person name="Mitsumori M."/>
        </authorList>
    </citation>
    <scope>NUCLEOTIDE SEQUENCE</scope>
    <source>
        <strain evidence="2">R5076</strain>
    </source>
</reference>
<keyword evidence="3" id="KW-1185">Reference proteome</keyword>
<evidence type="ECO:0000256" key="1">
    <source>
        <dbReference type="SAM" id="MobiDB-lite"/>
    </source>
</evidence>
<name>A0A9R1C9S8_9BACT</name>
<dbReference type="Proteomes" id="UP000825483">
    <property type="component" value="Unassembled WGS sequence"/>
</dbReference>
<protein>
    <submittedName>
        <fullName evidence="2">Uncharacterized protein</fullName>
    </submittedName>
</protein>
<evidence type="ECO:0000313" key="3">
    <source>
        <dbReference type="Proteomes" id="UP000825483"/>
    </source>
</evidence>
<sequence>MNNKDLELVQTGQSGDVQHFRIMPQGVTRASAYNSVASEYGSDSSDVFDEDDGLVNVKPLFIGGKGYQYVPFGIDDMLPDTIRKYVLDNMITSQCQQFNTICCYGQGLRFVDRKEKKDVDDPDIRDFCLRNSLQECFAEQCTDMQMYNFSVTCIILTRDGSQIAQVRHKEACYCRFEYAPSTVSGKIEHVFFGDFRVGHFNEKRIEAIPLLDYWDPLGDLEVRMGKRPDPATGLIHNKPTKDRKFAILSRMATPGYQYYPVPYYSSIFRDSWYDIYRLIGIGKRFMIKNTSAPRVQIEVHEEYWDNVCDNENIDDPVKREERKKQERQNIVDFVCGVQNAGKALITGYYIDPNGKENRMVRIVNLNDPSKKEGGNWSDDMQEAANALCFAYGVHPNLVGATPGKSQMNNSGSDKRELFTLKQALEKPYHDVMTKPYHVILHFNGWSERCTVDVPMLMLTTLDENKDAKKVSGNSNSNDNGDNNNQD</sequence>
<evidence type="ECO:0000313" key="2">
    <source>
        <dbReference type="EMBL" id="GJG58649.1"/>
    </source>
</evidence>
<accession>A0A9R1C9S8</accession>
<gene>
    <name evidence="2" type="ORF">PRLR5076_15000</name>
</gene>
<comment type="caution">
    <text evidence="2">The sequence shown here is derived from an EMBL/GenBank/DDBJ whole genome shotgun (WGS) entry which is preliminary data.</text>
</comment>
<organism evidence="2 3">
    <name type="scientific">Prevotella lacticifex</name>
    <dbReference type="NCBI Taxonomy" id="2854755"/>
    <lineage>
        <taxon>Bacteria</taxon>
        <taxon>Pseudomonadati</taxon>
        <taxon>Bacteroidota</taxon>
        <taxon>Bacteroidia</taxon>
        <taxon>Bacteroidales</taxon>
        <taxon>Prevotellaceae</taxon>
        <taxon>Prevotella</taxon>
    </lineage>
</organism>
<dbReference type="RefSeq" id="WP_223929149.1">
    <property type="nucleotide sequence ID" value="NZ_BPTU01000001.1"/>
</dbReference>